<dbReference type="EMBL" id="SNZP01000004">
    <property type="protein sequence ID" value="TDR80542.1"/>
    <property type="molecule type" value="Genomic_DNA"/>
</dbReference>
<accession>A0A4R7B996</accession>
<comment type="caution">
    <text evidence="3">The sequence shown here is derived from an EMBL/GenBank/DDBJ whole genome shotgun (WGS) entry which is preliminary data.</text>
</comment>
<dbReference type="PANTHER" id="PTHR38834">
    <property type="entry name" value="PERIPLASMIC SUBSTRATE BINDING PROTEIN FAMILY 3"/>
    <property type="match status" value="1"/>
</dbReference>
<protein>
    <submittedName>
        <fullName evidence="3">Amino acid ABC transporter substrate-binding protein (PAAT family)</fullName>
    </submittedName>
</protein>
<dbReference type="InterPro" id="IPR001638">
    <property type="entry name" value="Solute-binding_3/MltF_N"/>
</dbReference>
<dbReference type="Gene3D" id="3.40.190.10">
    <property type="entry name" value="Periplasmic binding protein-like II"/>
    <property type="match status" value="2"/>
</dbReference>
<dbReference type="AlphaFoldDB" id="A0A4R7B996"/>
<dbReference type="OrthoDB" id="8594082at2"/>
<proteinExistence type="predicted"/>
<evidence type="ECO:0000256" key="1">
    <source>
        <dbReference type="SAM" id="SignalP"/>
    </source>
</evidence>
<dbReference type="PANTHER" id="PTHR38834:SF3">
    <property type="entry name" value="SOLUTE-BINDING PROTEIN FAMILY 3_N-TERMINAL DOMAIN-CONTAINING PROTEIN"/>
    <property type="match status" value="1"/>
</dbReference>
<feature type="domain" description="Solute-binding protein family 3/N-terminal" evidence="2">
    <location>
        <begin position="25"/>
        <end position="242"/>
    </location>
</feature>
<evidence type="ECO:0000259" key="2">
    <source>
        <dbReference type="SMART" id="SM00062"/>
    </source>
</evidence>
<dbReference type="SUPFAM" id="SSF53850">
    <property type="entry name" value="Periplasmic binding protein-like II"/>
    <property type="match status" value="1"/>
</dbReference>
<dbReference type="Proteomes" id="UP000295611">
    <property type="component" value="Unassembled WGS sequence"/>
</dbReference>
<dbReference type="RefSeq" id="WP_133679026.1">
    <property type="nucleotide sequence ID" value="NZ_SNZP01000004.1"/>
</dbReference>
<name>A0A4R7B996_9NEIS</name>
<feature type="chain" id="PRO_5020203904" evidence="1">
    <location>
        <begin position="23"/>
        <end position="242"/>
    </location>
</feature>
<gene>
    <name evidence="3" type="ORF">DFP86_10440</name>
</gene>
<organism evidence="3 4">
    <name type="scientific">Paludibacterium purpuratum</name>
    <dbReference type="NCBI Taxonomy" id="1144873"/>
    <lineage>
        <taxon>Bacteria</taxon>
        <taxon>Pseudomonadati</taxon>
        <taxon>Pseudomonadota</taxon>
        <taxon>Betaproteobacteria</taxon>
        <taxon>Neisseriales</taxon>
        <taxon>Chromobacteriaceae</taxon>
        <taxon>Paludibacterium</taxon>
    </lineage>
</organism>
<feature type="signal peptide" evidence="1">
    <location>
        <begin position="1"/>
        <end position="22"/>
    </location>
</feature>
<keyword evidence="4" id="KW-1185">Reference proteome</keyword>
<dbReference type="Pfam" id="PF00497">
    <property type="entry name" value="SBP_bac_3"/>
    <property type="match status" value="1"/>
</dbReference>
<reference evidence="3 4" key="1">
    <citation type="submission" date="2019-03" db="EMBL/GenBank/DDBJ databases">
        <title>Genomic Encyclopedia of Type Strains, Phase III (KMG-III): the genomes of soil and plant-associated and newly described type strains.</title>
        <authorList>
            <person name="Whitman W."/>
        </authorList>
    </citation>
    <scope>NUCLEOTIDE SEQUENCE [LARGE SCALE GENOMIC DNA]</scope>
    <source>
        <strain evidence="3 4">CECT 8976</strain>
    </source>
</reference>
<dbReference type="SMART" id="SM00062">
    <property type="entry name" value="PBPb"/>
    <property type="match status" value="1"/>
</dbReference>
<evidence type="ECO:0000313" key="3">
    <source>
        <dbReference type="EMBL" id="TDR80542.1"/>
    </source>
</evidence>
<keyword evidence="1" id="KW-0732">Signal</keyword>
<evidence type="ECO:0000313" key="4">
    <source>
        <dbReference type="Proteomes" id="UP000295611"/>
    </source>
</evidence>
<sequence>MGAFLCRTVLCAGLMAVSAAWGQPTMHLLTEQYPPFNMTMPNGQVGGMATEMVRELFRRTKLPYQIELQPWIRAFNTAVLENNTCVYSTTRTDNRERQFKWVGPLVENTWALYGVQADPKSILALDDARPFTIGGYIGDAESQYLIGLGFNVQLTPTDDLNLRKLEAGRIDFWATSKLRGAYLIKQQKAEQVKLLLTFNNVFMYLACNTKVPDATIRRLNDTLSIMQHDGFYDQLHKRYLNE</sequence>